<protein>
    <submittedName>
        <fullName evidence="1">Uncharacterized protein</fullName>
    </submittedName>
</protein>
<gene>
    <name evidence="1" type="ORF">DEA37_0006837</name>
</gene>
<comment type="caution">
    <text evidence="1">The sequence shown here is derived from an EMBL/GenBank/DDBJ whole genome shotgun (WGS) entry which is preliminary data.</text>
</comment>
<proteinExistence type="predicted"/>
<keyword evidence="2" id="KW-1185">Reference proteome</keyword>
<evidence type="ECO:0000313" key="1">
    <source>
        <dbReference type="EMBL" id="KAA3673422.1"/>
    </source>
</evidence>
<dbReference type="AlphaFoldDB" id="A0A5J4ND75"/>
<sequence>MNDKSSDANGCLCPNNRAPTITRDSLGGQERVLASPHLSAHGESCAESLAEVSCVRNHVELCYKPPNLAPYSALGNLFLTQNAVAFVTDSRSDFAYVADCSLSAVETHRLVQPSRPSAEEKSLPAIWCIDLSWRNHPDNPPCGIHVTEYMWSFNIHPASLKAPCTRCKTSRKFFRQFRLPNTGYAIRNSCIQREQFRQSDYYTECGSVAECTGNLRNQAVSCIWSTRLVVRNWRQLFWLRQISFEYADRCTGFGSRVVHNWCSDI</sequence>
<reference evidence="1 2" key="1">
    <citation type="journal article" date="2019" name="Gigascience">
        <title>Whole-genome sequence of the oriental lung fluke Paragonimus westermani.</title>
        <authorList>
            <person name="Oey H."/>
            <person name="Zakrzewski M."/>
            <person name="Narain K."/>
            <person name="Devi K.R."/>
            <person name="Agatsuma T."/>
            <person name="Nawaratna S."/>
            <person name="Gobert G.N."/>
            <person name="Jones M.K."/>
            <person name="Ragan M.A."/>
            <person name="McManus D.P."/>
            <person name="Krause L."/>
        </authorList>
    </citation>
    <scope>NUCLEOTIDE SEQUENCE [LARGE SCALE GENOMIC DNA]</scope>
    <source>
        <strain evidence="1 2">IND2009</strain>
    </source>
</reference>
<organism evidence="1 2">
    <name type="scientific">Paragonimus westermani</name>
    <dbReference type="NCBI Taxonomy" id="34504"/>
    <lineage>
        <taxon>Eukaryota</taxon>
        <taxon>Metazoa</taxon>
        <taxon>Spiralia</taxon>
        <taxon>Lophotrochozoa</taxon>
        <taxon>Platyhelminthes</taxon>
        <taxon>Trematoda</taxon>
        <taxon>Digenea</taxon>
        <taxon>Plagiorchiida</taxon>
        <taxon>Troglotremata</taxon>
        <taxon>Troglotrematidae</taxon>
        <taxon>Paragonimus</taxon>
    </lineage>
</organism>
<dbReference type="EMBL" id="QNGE01003935">
    <property type="protein sequence ID" value="KAA3673422.1"/>
    <property type="molecule type" value="Genomic_DNA"/>
</dbReference>
<evidence type="ECO:0000313" key="2">
    <source>
        <dbReference type="Proteomes" id="UP000324629"/>
    </source>
</evidence>
<accession>A0A5J4ND75</accession>
<dbReference type="Proteomes" id="UP000324629">
    <property type="component" value="Unassembled WGS sequence"/>
</dbReference>
<name>A0A5J4ND75_9TREM</name>